<keyword evidence="4" id="KW-0479">Metal-binding</keyword>
<keyword evidence="9" id="KW-0238">DNA-binding</keyword>
<evidence type="ECO:0000313" key="16">
    <source>
        <dbReference type="Proteomes" id="UP001295444"/>
    </source>
</evidence>
<evidence type="ECO:0000313" key="15">
    <source>
        <dbReference type="EMBL" id="CAH2328057.1"/>
    </source>
</evidence>
<dbReference type="FunFam" id="3.30.160.60:FF:001437">
    <property type="entry name" value="Zinc finger protein 594"/>
    <property type="match status" value="1"/>
</dbReference>
<accession>A0AAD1TK82</accession>
<dbReference type="InterPro" id="IPR013087">
    <property type="entry name" value="Znf_C2H2_type"/>
</dbReference>
<feature type="domain" description="C2H2-type" evidence="14">
    <location>
        <begin position="419"/>
        <end position="446"/>
    </location>
</feature>
<dbReference type="Gene3D" id="3.30.160.60">
    <property type="entry name" value="Classic Zinc Finger"/>
    <property type="match status" value="9"/>
</dbReference>
<dbReference type="InterPro" id="IPR036236">
    <property type="entry name" value="Znf_C2H2_sf"/>
</dbReference>
<keyword evidence="10" id="KW-0804">Transcription</keyword>
<dbReference type="FunFam" id="3.30.160.60:FF:002343">
    <property type="entry name" value="Zinc finger protein 33A"/>
    <property type="match status" value="1"/>
</dbReference>
<keyword evidence="11" id="KW-0539">Nucleus</keyword>
<dbReference type="SMART" id="SM00355">
    <property type="entry name" value="ZnF_C2H2"/>
    <property type="match status" value="9"/>
</dbReference>
<dbReference type="AlphaFoldDB" id="A0AAD1TK82"/>
<keyword evidence="16" id="KW-1185">Reference proteome</keyword>
<dbReference type="InterPro" id="IPR050589">
    <property type="entry name" value="Ikaros_C2H2-ZF"/>
</dbReference>
<name>A0AAD1TK82_PELCU</name>
<dbReference type="FunFam" id="3.30.160.60:FF:000446">
    <property type="entry name" value="Zinc finger protein"/>
    <property type="match status" value="1"/>
</dbReference>
<evidence type="ECO:0000256" key="2">
    <source>
        <dbReference type="ARBA" id="ARBA00004123"/>
    </source>
</evidence>
<dbReference type="GO" id="GO:0000978">
    <property type="term" value="F:RNA polymerase II cis-regulatory region sequence-specific DNA binding"/>
    <property type="evidence" value="ECO:0007669"/>
    <property type="project" value="TreeGrafter"/>
</dbReference>
<keyword evidence="8" id="KW-0805">Transcription regulation</keyword>
<keyword evidence="5" id="KW-0677">Repeat</keyword>
<evidence type="ECO:0000256" key="5">
    <source>
        <dbReference type="ARBA" id="ARBA00022737"/>
    </source>
</evidence>
<evidence type="ECO:0000256" key="1">
    <source>
        <dbReference type="ARBA" id="ARBA00003767"/>
    </source>
</evidence>
<feature type="compositionally biased region" description="Polar residues" evidence="13">
    <location>
        <begin position="131"/>
        <end position="148"/>
    </location>
</feature>
<dbReference type="SUPFAM" id="SSF57667">
    <property type="entry name" value="beta-beta-alpha zinc fingers"/>
    <property type="match status" value="5"/>
</dbReference>
<dbReference type="EMBL" id="OW240924">
    <property type="protein sequence ID" value="CAH2328057.1"/>
    <property type="molecule type" value="Genomic_DNA"/>
</dbReference>
<proteinExistence type="inferred from homology"/>
<comment type="similarity">
    <text evidence="3">Belongs to the krueppel C2H2-type zinc-finger protein family.</text>
</comment>
<dbReference type="GO" id="GO:0005634">
    <property type="term" value="C:nucleus"/>
    <property type="evidence" value="ECO:0007669"/>
    <property type="project" value="UniProtKB-SubCell"/>
</dbReference>
<comment type="function">
    <text evidence="1">May be involved in transcriptional regulation.</text>
</comment>
<organism evidence="15 16">
    <name type="scientific">Pelobates cultripes</name>
    <name type="common">Western spadefoot toad</name>
    <dbReference type="NCBI Taxonomy" id="61616"/>
    <lineage>
        <taxon>Eukaryota</taxon>
        <taxon>Metazoa</taxon>
        <taxon>Chordata</taxon>
        <taxon>Craniata</taxon>
        <taxon>Vertebrata</taxon>
        <taxon>Euteleostomi</taxon>
        <taxon>Amphibia</taxon>
        <taxon>Batrachia</taxon>
        <taxon>Anura</taxon>
        <taxon>Pelobatoidea</taxon>
        <taxon>Pelobatidae</taxon>
        <taxon>Pelobates</taxon>
    </lineage>
</organism>
<evidence type="ECO:0000259" key="14">
    <source>
        <dbReference type="PROSITE" id="PS50157"/>
    </source>
</evidence>
<dbReference type="FunFam" id="3.30.160.60:FF:001270">
    <property type="entry name" value="zinc finger protein 583 isoform X1"/>
    <property type="match status" value="1"/>
</dbReference>
<evidence type="ECO:0000256" key="9">
    <source>
        <dbReference type="ARBA" id="ARBA00023125"/>
    </source>
</evidence>
<feature type="region of interest" description="Disordered" evidence="13">
    <location>
        <begin position="87"/>
        <end position="118"/>
    </location>
</feature>
<evidence type="ECO:0000256" key="8">
    <source>
        <dbReference type="ARBA" id="ARBA00023015"/>
    </source>
</evidence>
<feature type="domain" description="C2H2-type" evidence="14">
    <location>
        <begin position="559"/>
        <end position="586"/>
    </location>
</feature>
<reference evidence="15" key="1">
    <citation type="submission" date="2022-03" db="EMBL/GenBank/DDBJ databases">
        <authorList>
            <person name="Alioto T."/>
            <person name="Alioto T."/>
            <person name="Gomez Garrido J."/>
        </authorList>
    </citation>
    <scope>NUCLEOTIDE SEQUENCE</scope>
</reference>
<dbReference type="Pfam" id="PF00096">
    <property type="entry name" value="zf-C2H2"/>
    <property type="match status" value="7"/>
</dbReference>
<feature type="domain" description="C2H2-type" evidence="14">
    <location>
        <begin position="391"/>
        <end position="418"/>
    </location>
</feature>
<keyword evidence="7" id="KW-0862">Zinc</keyword>
<dbReference type="FunFam" id="3.30.160.60:FF:000100">
    <property type="entry name" value="Zinc finger 45-like"/>
    <property type="match status" value="1"/>
</dbReference>
<feature type="domain" description="C2H2-type" evidence="14">
    <location>
        <begin position="363"/>
        <end position="390"/>
    </location>
</feature>
<evidence type="ECO:0000256" key="6">
    <source>
        <dbReference type="ARBA" id="ARBA00022771"/>
    </source>
</evidence>
<dbReference type="Proteomes" id="UP001295444">
    <property type="component" value="Chromosome 13"/>
</dbReference>
<evidence type="ECO:0000256" key="7">
    <source>
        <dbReference type="ARBA" id="ARBA00022833"/>
    </source>
</evidence>
<sequence>MRAADWAQVGNPILITRSIIFLLQGRSKRSKKVASLSGIVQEAGLSKADVGFELAELEEAARLVQEEEDLQTASDTDPRQPAALLLSETSSSDSSSETEDDSSNSIESESEDSSASLQRDTDNLYLEDIEPSQNPQSTAENPHFSGSPTPVPSKVVEVIDEDFQEITHSLHSSVHSQEVPATNCATPLPENITVNPPAIEYLEVTPGPNPLLIISQSDQEDTGSPSALVPKDSPVSPEIDAITESSYPIERLRKRRKKIIAVGELNKDFIPDWEQQMQPTDNENSSEENKDAEYVHYARKRTHRMRKNTGKSIKRSMDLTKVTIQYTPYKPQKQFICSDCGRAFISTSQLIIHQRSHTGERPFECATCGKCFMRKSSLQIHERVHTGERPYPCTDCGKRFTTSAGLTTHKRIHTGERPYVCCECGKSFTSNSSLFIHNRTHRGERPYICVECGKTFSCTSALVIHKRSHTGEKPFTCEMCGKSFADNSRLVKHRTTHTGDWAHVCAVCGKGFTCMSNLTIHHRSHTGERPYECNKCDKRFAKTRDLKRHLQAHTGERPFACSECGKRFMRKSHLTTHLKIHANQPILIP</sequence>
<dbReference type="PROSITE" id="PS50157">
    <property type="entry name" value="ZINC_FINGER_C2H2_2"/>
    <property type="match status" value="9"/>
</dbReference>
<feature type="domain" description="C2H2-type" evidence="14">
    <location>
        <begin position="335"/>
        <end position="362"/>
    </location>
</feature>
<dbReference type="PANTHER" id="PTHR24404:SF114">
    <property type="entry name" value="KLUMPFUSS, ISOFORM B-RELATED"/>
    <property type="match status" value="1"/>
</dbReference>
<evidence type="ECO:0000256" key="12">
    <source>
        <dbReference type="PROSITE-ProRule" id="PRU00042"/>
    </source>
</evidence>
<dbReference type="GO" id="GO:0008270">
    <property type="term" value="F:zinc ion binding"/>
    <property type="evidence" value="ECO:0007669"/>
    <property type="project" value="UniProtKB-KW"/>
</dbReference>
<feature type="region of interest" description="Disordered" evidence="13">
    <location>
        <begin position="217"/>
        <end position="237"/>
    </location>
</feature>
<gene>
    <name evidence="15" type="ORF">PECUL_23A026990</name>
</gene>
<feature type="compositionally biased region" description="Acidic residues" evidence="13">
    <location>
        <begin position="96"/>
        <end position="112"/>
    </location>
</feature>
<dbReference type="FunFam" id="3.30.160.60:FF:001442">
    <property type="entry name" value="zinc finger protein 696"/>
    <property type="match status" value="1"/>
</dbReference>
<evidence type="ECO:0000256" key="13">
    <source>
        <dbReference type="SAM" id="MobiDB-lite"/>
    </source>
</evidence>
<comment type="subcellular location">
    <subcellularLocation>
        <location evidence="2">Nucleus</location>
    </subcellularLocation>
</comment>
<keyword evidence="6 12" id="KW-0863">Zinc-finger</keyword>
<dbReference type="FunFam" id="3.30.160.60:FF:002063">
    <property type="entry name" value="RB associated KRAB zinc finger"/>
    <property type="match status" value="1"/>
</dbReference>
<dbReference type="GO" id="GO:0006357">
    <property type="term" value="P:regulation of transcription by RNA polymerase II"/>
    <property type="evidence" value="ECO:0007669"/>
    <property type="project" value="TreeGrafter"/>
</dbReference>
<dbReference type="FunFam" id="3.30.160.60:FF:000478">
    <property type="entry name" value="Zinc finger protein 133"/>
    <property type="match status" value="1"/>
</dbReference>
<protein>
    <submittedName>
        <fullName evidence="15">Zinc finger 239-like</fullName>
    </submittedName>
</protein>
<feature type="domain" description="C2H2-type" evidence="14">
    <location>
        <begin position="447"/>
        <end position="474"/>
    </location>
</feature>
<feature type="domain" description="C2H2-type" evidence="14">
    <location>
        <begin position="475"/>
        <end position="502"/>
    </location>
</feature>
<evidence type="ECO:0000256" key="4">
    <source>
        <dbReference type="ARBA" id="ARBA00022723"/>
    </source>
</evidence>
<dbReference type="PROSITE" id="PS00028">
    <property type="entry name" value="ZINC_FINGER_C2H2_1"/>
    <property type="match status" value="9"/>
</dbReference>
<dbReference type="GO" id="GO:0003700">
    <property type="term" value="F:DNA-binding transcription factor activity"/>
    <property type="evidence" value="ECO:0007669"/>
    <property type="project" value="TreeGrafter"/>
</dbReference>
<feature type="domain" description="C2H2-type" evidence="14">
    <location>
        <begin position="503"/>
        <end position="530"/>
    </location>
</feature>
<feature type="domain" description="C2H2-type" evidence="14">
    <location>
        <begin position="531"/>
        <end position="558"/>
    </location>
</feature>
<feature type="region of interest" description="Disordered" evidence="13">
    <location>
        <begin position="131"/>
        <end position="152"/>
    </location>
</feature>
<dbReference type="FunFam" id="3.30.160.60:FF:000744">
    <property type="entry name" value="zinc finger E-box-binding homeobox 1"/>
    <property type="match status" value="1"/>
</dbReference>
<evidence type="ECO:0000256" key="11">
    <source>
        <dbReference type="ARBA" id="ARBA00023242"/>
    </source>
</evidence>
<dbReference type="PANTHER" id="PTHR24404">
    <property type="entry name" value="ZINC FINGER PROTEIN"/>
    <property type="match status" value="1"/>
</dbReference>
<evidence type="ECO:0000256" key="10">
    <source>
        <dbReference type="ARBA" id="ARBA00023163"/>
    </source>
</evidence>
<evidence type="ECO:0000256" key="3">
    <source>
        <dbReference type="ARBA" id="ARBA00006991"/>
    </source>
</evidence>
<dbReference type="Pfam" id="PF13912">
    <property type="entry name" value="zf-C2H2_6"/>
    <property type="match status" value="1"/>
</dbReference>